<dbReference type="EMBL" id="FZOK01000008">
    <property type="protein sequence ID" value="SNS35856.1"/>
    <property type="molecule type" value="Genomic_DNA"/>
</dbReference>
<feature type="transmembrane region" description="Helical" evidence="1">
    <location>
        <begin position="63"/>
        <end position="81"/>
    </location>
</feature>
<dbReference type="Proteomes" id="UP000198480">
    <property type="component" value="Unassembled WGS sequence"/>
</dbReference>
<sequence>MNNLSLSRILKLIKFEFLLHKKYYLLLIFGAFLLVTLYLTQYLSYQRIDMTQYGEKNNFYNGAYFFYVIAILLFVVGQSFMDLRSKVSAERYLLLPALPLEKLFSQFIVKFTLAFLVMPTIFALSAILARWIALEFLIQWTGGITNIDIIDFDVLIPIKQSADWLYYIFILSLILFIPSAIFTGSQYFGKWNIVMVPLFIIVFSVATALSPFIISNLFNDGNKTLGYFLDSSWNIKVFGNEAPLMIYVLLVLFYTGAVLSYIISYYKLKEREV</sequence>
<evidence type="ECO:0008006" key="4">
    <source>
        <dbReference type="Google" id="ProtNLM"/>
    </source>
</evidence>
<dbReference type="AlphaFoldDB" id="A0A239DTP2"/>
<keyword evidence="1" id="KW-0472">Membrane</keyword>
<accession>A0A239DTP2</accession>
<keyword evidence="1" id="KW-1133">Transmembrane helix</keyword>
<keyword evidence="3" id="KW-1185">Reference proteome</keyword>
<keyword evidence="1" id="KW-0812">Transmembrane</keyword>
<protein>
    <recommendedName>
        <fullName evidence="4">ABC-2 type transport system permease protein</fullName>
    </recommendedName>
</protein>
<evidence type="ECO:0000313" key="3">
    <source>
        <dbReference type="Proteomes" id="UP000198480"/>
    </source>
</evidence>
<feature type="transmembrane region" description="Helical" evidence="1">
    <location>
        <begin position="164"/>
        <end position="182"/>
    </location>
</feature>
<gene>
    <name evidence="2" type="ORF">SAMN06295967_10828</name>
</gene>
<evidence type="ECO:0000313" key="2">
    <source>
        <dbReference type="EMBL" id="SNS35856.1"/>
    </source>
</evidence>
<organism evidence="2 3">
    <name type="scientific">Belliella buryatensis</name>
    <dbReference type="NCBI Taxonomy" id="1500549"/>
    <lineage>
        <taxon>Bacteria</taxon>
        <taxon>Pseudomonadati</taxon>
        <taxon>Bacteroidota</taxon>
        <taxon>Cytophagia</taxon>
        <taxon>Cytophagales</taxon>
        <taxon>Cyclobacteriaceae</taxon>
        <taxon>Belliella</taxon>
    </lineage>
</organism>
<dbReference type="RefSeq" id="WP_089240274.1">
    <property type="nucleotide sequence ID" value="NZ_FZOK01000008.1"/>
</dbReference>
<feature type="transmembrane region" description="Helical" evidence="1">
    <location>
        <begin position="194"/>
        <end position="214"/>
    </location>
</feature>
<feature type="transmembrane region" description="Helical" evidence="1">
    <location>
        <begin position="23"/>
        <end position="43"/>
    </location>
</feature>
<name>A0A239DTP2_9BACT</name>
<dbReference type="OrthoDB" id="823120at2"/>
<evidence type="ECO:0000256" key="1">
    <source>
        <dbReference type="SAM" id="Phobius"/>
    </source>
</evidence>
<proteinExistence type="predicted"/>
<reference evidence="3" key="1">
    <citation type="submission" date="2017-06" db="EMBL/GenBank/DDBJ databases">
        <authorList>
            <person name="Varghese N."/>
            <person name="Submissions S."/>
        </authorList>
    </citation>
    <scope>NUCLEOTIDE SEQUENCE [LARGE SCALE GENOMIC DNA]</scope>
    <source>
        <strain evidence="3">5C</strain>
    </source>
</reference>
<feature type="transmembrane region" description="Helical" evidence="1">
    <location>
        <begin position="111"/>
        <end position="133"/>
    </location>
</feature>
<feature type="transmembrane region" description="Helical" evidence="1">
    <location>
        <begin position="244"/>
        <end position="266"/>
    </location>
</feature>